<comment type="caution">
    <text evidence="2">The sequence shown here is derived from an EMBL/GenBank/DDBJ whole genome shotgun (WGS) entry which is preliminary data.</text>
</comment>
<evidence type="ECO:0000256" key="1">
    <source>
        <dbReference type="SAM" id="Phobius"/>
    </source>
</evidence>
<dbReference type="PROSITE" id="PS51257">
    <property type="entry name" value="PROKAR_LIPOPROTEIN"/>
    <property type="match status" value="1"/>
</dbReference>
<evidence type="ECO:0000313" key="3">
    <source>
        <dbReference type="Proteomes" id="UP001597509"/>
    </source>
</evidence>
<reference evidence="3" key="1">
    <citation type="journal article" date="2019" name="Int. J. Syst. Evol. Microbiol.">
        <title>The Global Catalogue of Microorganisms (GCM) 10K type strain sequencing project: providing services to taxonomists for standard genome sequencing and annotation.</title>
        <authorList>
            <consortium name="The Broad Institute Genomics Platform"/>
            <consortium name="The Broad Institute Genome Sequencing Center for Infectious Disease"/>
            <person name="Wu L."/>
            <person name="Ma J."/>
        </authorList>
    </citation>
    <scope>NUCLEOTIDE SEQUENCE [LARGE SCALE GENOMIC DNA]</scope>
    <source>
        <strain evidence="3">KCTC 22209</strain>
    </source>
</reference>
<evidence type="ECO:0008006" key="4">
    <source>
        <dbReference type="Google" id="ProtNLM"/>
    </source>
</evidence>
<name>A0ABW5YTP2_9SPHI</name>
<dbReference type="Proteomes" id="UP001597509">
    <property type="component" value="Unassembled WGS sequence"/>
</dbReference>
<sequence>MKNKTTLVYTSIILSILVLSCIIGFVIYSFWKNSGIDDDKGYNSINAVIALLSLAFSIITVIFVYATYQSSLKQINENNKNVELDRALDNIYRQLEFTRQNYSEKLDVYANIQSKLDGSQESLFYNLHGSRRFLDYYASELELYIWIVEKPELSWEDKSFLLNIVFKNYSEIIKRLYHKLYTIKVCTHDKNIFDNIIVFFTNHYAKQKSDIDPNFASLSCTERERIIKDEMKDEILNKFFTLQIVYEKLDWIKKIENDYRIIRPNVLYPK</sequence>
<gene>
    <name evidence="2" type="ORF">ACFS6I_07665</name>
</gene>
<proteinExistence type="predicted"/>
<keyword evidence="1" id="KW-1133">Transmembrane helix</keyword>
<evidence type="ECO:0000313" key="2">
    <source>
        <dbReference type="EMBL" id="MFD2903794.1"/>
    </source>
</evidence>
<feature type="transmembrane region" description="Helical" evidence="1">
    <location>
        <begin position="7"/>
        <end position="31"/>
    </location>
</feature>
<protein>
    <recommendedName>
        <fullName evidence="4">Phage abortive infection protein</fullName>
    </recommendedName>
</protein>
<organism evidence="2 3">
    <name type="scientific">Sphingobacterium anhuiense</name>
    <dbReference type="NCBI Taxonomy" id="493780"/>
    <lineage>
        <taxon>Bacteria</taxon>
        <taxon>Pseudomonadati</taxon>
        <taxon>Bacteroidota</taxon>
        <taxon>Sphingobacteriia</taxon>
        <taxon>Sphingobacteriales</taxon>
        <taxon>Sphingobacteriaceae</taxon>
        <taxon>Sphingobacterium</taxon>
    </lineage>
</organism>
<dbReference type="RefSeq" id="WP_380919349.1">
    <property type="nucleotide sequence ID" value="NZ_JBHUPE010000004.1"/>
</dbReference>
<keyword evidence="3" id="KW-1185">Reference proteome</keyword>
<accession>A0ABW5YTP2</accession>
<keyword evidence="1" id="KW-0812">Transmembrane</keyword>
<keyword evidence="1" id="KW-0472">Membrane</keyword>
<feature type="transmembrane region" description="Helical" evidence="1">
    <location>
        <begin position="43"/>
        <end position="66"/>
    </location>
</feature>
<dbReference type="EMBL" id="JBHUPE010000004">
    <property type="protein sequence ID" value="MFD2903794.1"/>
    <property type="molecule type" value="Genomic_DNA"/>
</dbReference>